<sequence length="98" mass="11352">MLQILSHRSFKQVRLQILSGKVLKLFWVRFRVRNEIRFPISSGRCVDLFQCLLELFLGNEYILRSPFIMLDWRYLAAAAADDLTSVFILISTPSMGGL</sequence>
<name>A0ACC0Q032_RHOML</name>
<organism evidence="1 2">
    <name type="scientific">Rhododendron molle</name>
    <name type="common">Chinese azalea</name>
    <name type="synonym">Azalea mollis</name>
    <dbReference type="NCBI Taxonomy" id="49168"/>
    <lineage>
        <taxon>Eukaryota</taxon>
        <taxon>Viridiplantae</taxon>
        <taxon>Streptophyta</taxon>
        <taxon>Embryophyta</taxon>
        <taxon>Tracheophyta</taxon>
        <taxon>Spermatophyta</taxon>
        <taxon>Magnoliopsida</taxon>
        <taxon>eudicotyledons</taxon>
        <taxon>Gunneridae</taxon>
        <taxon>Pentapetalae</taxon>
        <taxon>asterids</taxon>
        <taxon>Ericales</taxon>
        <taxon>Ericaceae</taxon>
        <taxon>Ericoideae</taxon>
        <taxon>Rhodoreae</taxon>
        <taxon>Rhododendron</taxon>
    </lineage>
</organism>
<comment type="caution">
    <text evidence="1">The sequence shown here is derived from an EMBL/GenBank/DDBJ whole genome shotgun (WGS) entry which is preliminary data.</text>
</comment>
<proteinExistence type="predicted"/>
<dbReference type="Proteomes" id="UP001062846">
    <property type="component" value="Chromosome 1"/>
</dbReference>
<protein>
    <submittedName>
        <fullName evidence="1">Uncharacterized protein</fullName>
    </submittedName>
</protein>
<accession>A0ACC0Q032</accession>
<dbReference type="EMBL" id="CM046388">
    <property type="protein sequence ID" value="KAI8571181.1"/>
    <property type="molecule type" value="Genomic_DNA"/>
</dbReference>
<evidence type="ECO:0000313" key="1">
    <source>
        <dbReference type="EMBL" id="KAI8571181.1"/>
    </source>
</evidence>
<reference evidence="1" key="1">
    <citation type="submission" date="2022-02" db="EMBL/GenBank/DDBJ databases">
        <title>Plant Genome Project.</title>
        <authorList>
            <person name="Zhang R.-G."/>
        </authorList>
    </citation>
    <scope>NUCLEOTIDE SEQUENCE</scope>
    <source>
        <strain evidence="1">AT1</strain>
    </source>
</reference>
<gene>
    <name evidence="1" type="ORF">RHMOL_Rhmol01G0098800</name>
</gene>
<evidence type="ECO:0000313" key="2">
    <source>
        <dbReference type="Proteomes" id="UP001062846"/>
    </source>
</evidence>
<keyword evidence="2" id="KW-1185">Reference proteome</keyword>